<dbReference type="EMBL" id="JAQIFT010000053">
    <property type="protein sequence ID" value="MDA3732731.1"/>
    <property type="molecule type" value="Genomic_DNA"/>
</dbReference>
<dbReference type="Proteomes" id="UP001169242">
    <property type="component" value="Unassembled WGS sequence"/>
</dbReference>
<dbReference type="RefSeq" id="WP_053985764.1">
    <property type="nucleotide sequence ID" value="NZ_JAQIFT010000053.1"/>
</dbReference>
<comment type="caution">
    <text evidence="5">The sequence shown here is derived from an EMBL/GenBank/DDBJ whole genome shotgun (WGS) entry which is preliminary data.</text>
</comment>
<dbReference type="PROSITE" id="PS50937">
    <property type="entry name" value="HTH_MERR_2"/>
    <property type="match status" value="1"/>
</dbReference>
<dbReference type="PANTHER" id="PTHR30204">
    <property type="entry name" value="REDOX-CYCLING DRUG-SENSING TRANSCRIPTIONAL ACTIVATOR SOXR"/>
    <property type="match status" value="1"/>
</dbReference>
<evidence type="ECO:0000259" key="4">
    <source>
        <dbReference type="PROSITE" id="PS50937"/>
    </source>
</evidence>
<name>A0AA42DPZ9_9FIRM</name>
<dbReference type="CDD" id="cd00592">
    <property type="entry name" value="HTH_MerR-like"/>
    <property type="match status" value="1"/>
</dbReference>
<dbReference type="PANTHER" id="PTHR30204:SF94">
    <property type="entry name" value="HEAVY METAL-DEPENDENT TRANSCRIPTIONAL REGULATOR HI_0293-RELATED"/>
    <property type="match status" value="1"/>
</dbReference>
<evidence type="ECO:0000313" key="6">
    <source>
        <dbReference type="Proteomes" id="UP001169242"/>
    </source>
</evidence>
<dbReference type="InterPro" id="IPR009061">
    <property type="entry name" value="DNA-bd_dom_put_sf"/>
</dbReference>
<dbReference type="SUPFAM" id="SSF46955">
    <property type="entry name" value="Putative DNA-binding domain"/>
    <property type="match status" value="1"/>
</dbReference>
<feature type="domain" description="HTH merR-type" evidence="4">
    <location>
        <begin position="1"/>
        <end position="69"/>
    </location>
</feature>
<dbReference type="Pfam" id="PF13411">
    <property type="entry name" value="MerR_1"/>
    <property type="match status" value="1"/>
</dbReference>
<keyword evidence="6" id="KW-1185">Reference proteome</keyword>
<proteinExistence type="predicted"/>
<dbReference type="GO" id="GO:0003677">
    <property type="term" value="F:DNA binding"/>
    <property type="evidence" value="ECO:0007669"/>
    <property type="project" value="UniProtKB-KW"/>
</dbReference>
<keyword evidence="2" id="KW-0238">DNA-binding</keyword>
<reference evidence="5" key="1">
    <citation type="journal article" date="2023" name="Int. J. Syst. Evol. Microbiol.">
        <title>&lt;i&gt;Holtiella tumoricola&lt;/i&gt; gen. nov. sp. nov., isolated from a human clinical sample.</title>
        <authorList>
            <person name="Allen-Vercoe E."/>
            <person name="Daigneault M.C."/>
            <person name="Vancuren S.J."/>
            <person name="Cochrane K."/>
            <person name="O'Neal L.L."/>
            <person name="Sankaranarayanan K."/>
            <person name="Lawson P.A."/>
        </authorList>
    </citation>
    <scope>NUCLEOTIDE SEQUENCE</scope>
    <source>
        <strain evidence="5">CC70A</strain>
    </source>
</reference>
<dbReference type="SMART" id="SM00422">
    <property type="entry name" value="HTH_MERR"/>
    <property type="match status" value="1"/>
</dbReference>
<evidence type="ECO:0000256" key="2">
    <source>
        <dbReference type="ARBA" id="ARBA00023125"/>
    </source>
</evidence>
<evidence type="ECO:0000256" key="1">
    <source>
        <dbReference type="ARBA" id="ARBA00023015"/>
    </source>
</evidence>
<dbReference type="InterPro" id="IPR047057">
    <property type="entry name" value="MerR_fam"/>
</dbReference>
<evidence type="ECO:0000256" key="3">
    <source>
        <dbReference type="ARBA" id="ARBA00023163"/>
    </source>
</evidence>
<keyword evidence="1" id="KW-0805">Transcription regulation</keyword>
<dbReference type="InterPro" id="IPR000551">
    <property type="entry name" value="MerR-type_HTH_dom"/>
</dbReference>
<dbReference type="GO" id="GO:0003700">
    <property type="term" value="F:DNA-binding transcription factor activity"/>
    <property type="evidence" value="ECO:0007669"/>
    <property type="project" value="InterPro"/>
</dbReference>
<evidence type="ECO:0000313" key="5">
    <source>
        <dbReference type="EMBL" id="MDA3732731.1"/>
    </source>
</evidence>
<accession>A0AA42DPZ9</accession>
<protein>
    <submittedName>
        <fullName evidence="5">MerR family transcriptional regulator</fullName>
    </submittedName>
</protein>
<sequence length="232" mass="27828">MRIKEVEELTGITSKNIRFYEKEGLITPDRNSQNRYREYSEEDIRILKEIKLYRKLDISIEDIKLIQKGVISIEGCMDKYADYMDKKIKEMNRAKEICVEIKRDVIKEQDLDIDIYLEKIEHYEASGNKFVDIAKDFIHKAKGCMPPSYSFWFEPDEPIINKKDFTLELCKYADINKLNLTILRESMEPVVQINGEKYFCMLETPRMLRFPFSIFFTPNTYGFRFVYIYKYE</sequence>
<dbReference type="AlphaFoldDB" id="A0AA42DPZ9"/>
<keyword evidence="3" id="KW-0804">Transcription</keyword>
<gene>
    <name evidence="5" type="ORF">PBV87_14705</name>
</gene>
<organism evidence="5 6">
    <name type="scientific">Holtiella tumoricola</name>
    <dbReference type="NCBI Taxonomy" id="3018743"/>
    <lineage>
        <taxon>Bacteria</taxon>
        <taxon>Bacillati</taxon>
        <taxon>Bacillota</taxon>
        <taxon>Clostridia</taxon>
        <taxon>Lachnospirales</taxon>
        <taxon>Cellulosilyticaceae</taxon>
        <taxon>Holtiella</taxon>
    </lineage>
</organism>
<dbReference type="Gene3D" id="1.10.1660.10">
    <property type="match status" value="1"/>
</dbReference>